<dbReference type="Proteomes" id="UP000013520">
    <property type="component" value="Chromosome"/>
</dbReference>
<dbReference type="eggNOG" id="COG1075">
    <property type="taxonomic scope" value="Bacteria"/>
</dbReference>
<dbReference type="InterPro" id="IPR055803">
    <property type="entry name" value="DUF7379"/>
</dbReference>
<name>R4KQR7_9FIRM</name>
<evidence type="ECO:0000313" key="2">
    <source>
        <dbReference type="EMBL" id="AGL02935.1"/>
    </source>
</evidence>
<proteinExistence type="predicted"/>
<organism evidence="2 3">
    <name type="scientific">Desulfoscipio gibsoniae DSM 7213</name>
    <dbReference type="NCBI Taxonomy" id="767817"/>
    <lineage>
        <taxon>Bacteria</taxon>
        <taxon>Bacillati</taxon>
        <taxon>Bacillota</taxon>
        <taxon>Clostridia</taxon>
        <taxon>Eubacteriales</taxon>
        <taxon>Desulfallaceae</taxon>
        <taxon>Desulfoscipio</taxon>
    </lineage>
</organism>
<dbReference type="HOGENOM" id="CLU_682810_0_0_9"/>
<dbReference type="PANTHER" id="PTHR37946:SF1">
    <property type="entry name" value="SLL1969 PROTEIN"/>
    <property type="match status" value="1"/>
</dbReference>
<sequence length="403" mass="45501">MTSHNVFELFLRQLLKESDQFQNPGSEFFRFPTNPFFRNPFLKSSDYWKVITCFSITKPGIMDEPFCDYNEHLDPDIVQAFGGPRPPANLFLLHQAKENNLKSRCTPVLLVHGAGHNANIWADPFLSGGPGLMHFLVANNYPVFAITFSHPHGDNYIQAEQLAEAIQQIKNITCQPQVDIVAHSKGGIPARMYLSNVKKQWGTPYRGDVRRLIMLGVPNLGLDYSFRKPLVNYLIYTTKANGAISWDRMLYLGQVIDTNCYSIYKKGTFPGQCQLLYRWDTKYPLEILQPDWWTTYYGGEGVLSHSFGIDEAIAQGGFLIEQLEDTGIDKSVEIAVLAGNKSNITLFDVISGPSDGIIFVDSALNTAALTQRGARLLDKVEMPINHLELITLPMVWNWIQSQM</sequence>
<dbReference type="SUPFAM" id="SSF53474">
    <property type="entry name" value="alpha/beta-Hydrolases"/>
    <property type="match status" value="1"/>
</dbReference>
<dbReference type="PANTHER" id="PTHR37946">
    <property type="entry name" value="SLL1969 PROTEIN"/>
    <property type="match status" value="1"/>
</dbReference>
<dbReference type="RefSeq" id="WP_006520326.1">
    <property type="nucleotide sequence ID" value="NC_021184.1"/>
</dbReference>
<dbReference type="Gene3D" id="3.40.50.1820">
    <property type="entry name" value="alpha/beta hydrolase"/>
    <property type="match status" value="1"/>
</dbReference>
<dbReference type="OrthoDB" id="9765872at2"/>
<protein>
    <recommendedName>
        <fullName evidence="1">DUF7379 domain-containing protein</fullName>
    </recommendedName>
</protein>
<dbReference type="AlphaFoldDB" id="R4KQR7"/>
<dbReference type="InterPro" id="IPR029058">
    <property type="entry name" value="AB_hydrolase_fold"/>
</dbReference>
<keyword evidence="3" id="KW-1185">Reference proteome</keyword>
<evidence type="ECO:0000313" key="3">
    <source>
        <dbReference type="Proteomes" id="UP000013520"/>
    </source>
</evidence>
<gene>
    <name evidence="2" type="ORF">Desgi_3612</name>
</gene>
<dbReference type="STRING" id="767817.Desgi_3612"/>
<dbReference type="Pfam" id="PF24096">
    <property type="entry name" value="DUF7379"/>
    <property type="match status" value="1"/>
</dbReference>
<feature type="domain" description="DUF7379" evidence="1">
    <location>
        <begin position="109"/>
        <end position="224"/>
    </location>
</feature>
<accession>R4KQR7</accession>
<reference evidence="2 3" key="1">
    <citation type="submission" date="2012-01" db="EMBL/GenBank/DDBJ databases">
        <title>Complete sequence of Desulfotomaculum gibsoniae DSM 7213.</title>
        <authorList>
            <consortium name="US DOE Joint Genome Institute"/>
            <person name="Lucas S."/>
            <person name="Han J."/>
            <person name="Lapidus A."/>
            <person name="Cheng J.-F."/>
            <person name="Goodwin L."/>
            <person name="Pitluck S."/>
            <person name="Peters L."/>
            <person name="Ovchinnikova G."/>
            <person name="Teshima H."/>
            <person name="Detter J.C."/>
            <person name="Han C."/>
            <person name="Tapia R."/>
            <person name="Land M."/>
            <person name="Hauser L."/>
            <person name="Kyrpides N."/>
            <person name="Ivanova N."/>
            <person name="Pagani I."/>
            <person name="Parshina S."/>
            <person name="Plugge C."/>
            <person name="Muyzer G."/>
            <person name="Kuever J."/>
            <person name="Ivanova A."/>
            <person name="Nazina T."/>
            <person name="Klenk H.-P."/>
            <person name="Brambilla E."/>
            <person name="Spring S."/>
            <person name="Stams A.F."/>
            <person name="Woyke T."/>
        </authorList>
    </citation>
    <scope>NUCLEOTIDE SEQUENCE [LARGE SCALE GENOMIC DNA]</scope>
    <source>
        <strain evidence="2 3">DSM 7213</strain>
    </source>
</reference>
<evidence type="ECO:0000259" key="1">
    <source>
        <dbReference type="Pfam" id="PF24096"/>
    </source>
</evidence>
<dbReference type="KEGG" id="dgi:Desgi_3612"/>
<dbReference type="EMBL" id="CP003273">
    <property type="protein sequence ID" value="AGL02935.1"/>
    <property type="molecule type" value="Genomic_DNA"/>
</dbReference>